<dbReference type="Pfam" id="PF11984">
    <property type="entry name" value="DUF3485"/>
    <property type="match status" value="1"/>
</dbReference>
<evidence type="ECO:0000313" key="3">
    <source>
        <dbReference type="Proteomes" id="UP001217500"/>
    </source>
</evidence>
<proteinExistence type="predicted"/>
<accession>A0AAF0BG46</accession>
<gene>
    <name evidence="2" type="ORF">PH603_11565</name>
</gene>
<organism evidence="2 3">
    <name type="scientific">Gimibacter soli</name>
    <dbReference type="NCBI Taxonomy" id="3024400"/>
    <lineage>
        <taxon>Bacteria</taxon>
        <taxon>Pseudomonadati</taxon>
        <taxon>Pseudomonadota</taxon>
        <taxon>Alphaproteobacteria</taxon>
        <taxon>Kordiimonadales</taxon>
        <taxon>Temperatibacteraceae</taxon>
        <taxon>Gimibacter</taxon>
    </lineage>
</organism>
<dbReference type="NCBIfam" id="TIGR02914">
    <property type="entry name" value="EpsI_fam"/>
    <property type="match status" value="1"/>
</dbReference>
<feature type="domain" description="Methanolan biosynthesis EpsI" evidence="1">
    <location>
        <begin position="10"/>
        <end position="219"/>
    </location>
</feature>
<dbReference type="InterPro" id="IPR054653">
    <property type="entry name" value="EpsI_type_B_pred"/>
</dbReference>
<reference evidence="2" key="1">
    <citation type="submission" date="2023-01" db="EMBL/GenBank/DDBJ databases">
        <title>The genome sequence of Kordiimonadaceae bacterium 6D33.</title>
        <authorList>
            <person name="Liu Y."/>
        </authorList>
    </citation>
    <scope>NUCLEOTIDE SEQUENCE</scope>
    <source>
        <strain evidence="2">6D33</strain>
    </source>
</reference>
<dbReference type="NCBIfam" id="NF045609">
    <property type="entry name" value="EpsI_type_B"/>
    <property type="match status" value="1"/>
</dbReference>
<keyword evidence="3" id="KW-1185">Reference proteome</keyword>
<sequence>MKLPGLQVLLAAALILLGGLASWRLTPTEMTPILKDNLQIADILPETFGDWTVDERIEAVRPLEQSTLADAIYDQSITKGYRNTDGELVMVLIAYGANQSDTLQLHRPDVCYIANGFRITSNFRKDVDLKVPGRDITLPSVRMMTINGQRYEPVTFWTRVGDAIPVKTLERQWDKLKYGLSGRIPDGLLVRISTISRDEESAYDLHDQFARDLLAALPANALPLFIGAQGEELDLSGLRAAEK</sequence>
<dbReference type="InterPro" id="IPR014263">
    <property type="entry name" value="Methanolan_biosynth_EpsI"/>
</dbReference>
<protein>
    <submittedName>
        <fullName evidence="2">EpsI family protein</fullName>
    </submittedName>
</protein>
<evidence type="ECO:0000259" key="1">
    <source>
        <dbReference type="Pfam" id="PF11984"/>
    </source>
</evidence>
<name>A0AAF0BG46_9PROT</name>
<dbReference type="RefSeq" id="WP_289502685.1">
    <property type="nucleotide sequence ID" value="NZ_CP116805.1"/>
</dbReference>
<dbReference type="AlphaFoldDB" id="A0AAF0BG46"/>
<dbReference type="Proteomes" id="UP001217500">
    <property type="component" value="Chromosome"/>
</dbReference>
<dbReference type="NCBIfam" id="NF045608">
    <property type="entry name" value="EpsI_type_V"/>
    <property type="match status" value="1"/>
</dbReference>
<dbReference type="InterPro" id="IPR054654">
    <property type="entry name" value="EpsI_type_V_pred"/>
</dbReference>
<dbReference type="EMBL" id="CP116805">
    <property type="protein sequence ID" value="WCL53173.1"/>
    <property type="molecule type" value="Genomic_DNA"/>
</dbReference>
<evidence type="ECO:0000313" key="2">
    <source>
        <dbReference type="EMBL" id="WCL53173.1"/>
    </source>
</evidence>
<dbReference type="KEGG" id="gso:PH603_11565"/>